<comment type="caution">
    <text evidence="1">The sequence shown here is derived from an EMBL/GenBank/DDBJ whole genome shotgun (WGS) entry which is preliminary data.</text>
</comment>
<gene>
    <name evidence="1" type="ORF">E3O49_11710</name>
</gene>
<organism evidence="1 2">
    <name type="scientific">Cryobacterium shii</name>
    <dbReference type="NCBI Taxonomy" id="1259235"/>
    <lineage>
        <taxon>Bacteria</taxon>
        <taxon>Bacillati</taxon>
        <taxon>Actinomycetota</taxon>
        <taxon>Actinomycetes</taxon>
        <taxon>Micrococcales</taxon>
        <taxon>Microbacteriaceae</taxon>
        <taxon>Cryobacterium</taxon>
    </lineage>
</organism>
<reference evidence="1 2" key="1">
    <citation type="submission" date="2019-03" db="EMBL/GenBank/DDBJ databases">
        <title>Genomics of glacier-inhabiting Cryobacterium strains.</title>
        <authorList>
            <person name="Liu Q."/>
            <person name="Xin Y.-H."/>
        </authorList>
    </citation>
    <scope>NUCLEOTIDE SEQUENCE [LARGE SCALE GENOMIC DNA]</scope>
    <source>
        <strain evidence="2">TMT1-22</strain>
    </source>
</reference>
<dbReference type="Proteomes" id="UP000297403">
    <property type="component" value="Unassembled WGS sequence"/>
</dbReference>
<dbReference type="AlphaFoldDB" id="A0AAQ2HF12"/>
<accession>A0AAQ2HF12</accession>
<dbReference type="RefSeq" id="WP_134451653.1">
    <property type="nucleotide sequence ID" value="NZ_SOFY01000064.1"/>
</dbReference>
<protein>
    <submittedName>
        <fullName evidence="1">Uncharacterized protein</fullName>
    </submittedName>
</protein>
<evidence type="ECO:0000313" key="1">
    <source>
        <dbReference type="EMBL" id="TFC44313.1"/>
    </source>
</evidence>
<proteinExistence type="predicted"/>
<keyword evidence="2" id="KW-1185">Reference proteome</keyword>
<dbReference type="EMBL" id="SOFY01000064">
    <property type="protein sequence ID" value="TFC44313.1"/>
    <property type="molecule type" value="Genomic_DNA"/>
</dbReference>
<sequence>MTEPRELRVLLVMYDLPKWLHKYLHSLFDGKKDAPRSLAYFDDWIRVQQSVLLVLTHLRPDALKENIFGIMALNARLLNDLNQGIQDVVSAPRMFVLDVTEADYAGTGLKDGWEWYELARRKALSSRLPAQHMEG</sequence>
<evidence type="ECO:0000313" key="2">
    <source>
        <dbReference type="Proteomes" id="UP000297403"/>
    </source>
</evidence>
<name>A0AAQ2HF12_9MICO</name>